<dbReference type="Pfam" id="PF02397">
    <property type="entry name" value="Bac_transf"/>
    <property type="match status" value="1"/>
</dbReference>
<dbReference type="STRING" id="679201.HMPREF9334_01836"/>
<protein>
    <recommendedName>
        <fullName evidence="8">Bacterial sugar transferase domain-containing protein</fullName>
    </recommendedName>
</protein>
<gene>
    <name evidence="9" type="ORF">HMPREF9334_01836</name>
</gene>
<sequence>MGMVLFFITEGSNKRRGNVRLQQFSKSRKLIMLIGDILLVGISYLISASIILNSAMLLANLYSYGSLFPILIVLTGLLLNINGLYSIATKRFAEILLSIAVTNLCTLILIFALSFFIQDLSYSRSVLFLTILLQCSLLSIWRYLAWRVERHIYAVRDVLLIGPEEECTHVYQRLSRQCHLMKLKYVCTDMQNSLWKESAASVDVIIMCPSMRHRHKVQVINFCYQHGKRPMLIPNAFEIFCSGAELDKIDDIPVFRPPRLHPTLEVRTLKRALDLSVAAIGLVCIFPFMLVTALAIKIGDHGPILYSQVRTGRDGKEFHVYKFRTMHVDAEKYSGPILAQKNDPRITALGRFLRAVRLDELPQIWNVLVGDMSIVGPRPERPFFVEQYVEEMPEYAYRHNVKPGITGLAQVYGKYNTTPFDKLVYDLMYIQRCNILTDLTIIIQTVRVLFTKSATDGVAQFQEEIDLTKYDIRKGIYGDF</sequence>
<organism evidence="9 10">
    <name type="scientific">Selenomonas infelix ATCC 43532</name>
    <dbReference type="NCBI Taxonomy" id="679201"/>
    <lineage>
        <taxon>Bacteria</taxon>
        <taxon>Bacillati</taxon>
        <taxon>Bacillota</taxon>
        <taxon>Negativicutes</taxon>
        <taxon>Selenomonadales</taxon>
        <taxon>Selenomonadaceae</taxon>
        <taxon>Selenomonas</taxon>
    </lineage>
</organism>
<feature type="transmembrane region" description="Helical" evidence="7">
    <location>
        <begin position="30"/>
        <end position="52"/>
    </location>
</feature>
<comment type="subcellular location">
    <subcellularLocation>
        <location evidence="1">Membrane</location>
        <topology evidence="1">Multi-pass membrane protein</topology>
    </subcellularLocation>
</comment>
<comment type="similarity">
    <text evidence="2">Belongs to the bacterial sugar transferase family.</text>
</comment>
<dbReference type="NCBIfam" id="TIGR03025">
    <property type="entry name" value="EPS_sugtrans"/>
    <property type="match status" value="1"/>
</dbReference>
<evidence type="ECO:0000259" key="8">
    <source>
        <dbReference type="Pfam" id="PF02397"/>
    </source>
</evidence>
<dbReference type="PATRIC" id="fig|679201.3.peg.1852"/>
<feature type="domain" description="Bacterial sugar transferase" evidence="8">
    <location>
        <begin position="270"/>
        <end position="450"/>
    </location>
</feature>
<evidence type="ECO:0000313" key="10">
    <source>
        <dbReference type="Proteomes" id="UP000004129"/>
    </source>
</evidence>
<dbReference type="InterPro" id="IPR003362">
    <property type="entry name" value="Bact_transf"/>
</dbReference>
<keyword evidence="3" id="KW-0808">Transferase</keyword>
<evidence type="ECO:0000256" key="7">
    <source>
        <dbReference type="SAM" id="Phobius"/>
    </source>
</evidence>
<dbReference type="PANTHER" id="PTHR30576">
    <property type="entry name" value="COLANIC BIOSYNTHESIS UDP-GLUCOSE LIPID CARRIER TRANSFERASE"/>
    <property type="match status" value="1"/>
</dbReference>
<accession>G5GRF5</accession>
<keyword evidence="5 7" id="KW-1133">Transmembrane helix</keyword>
<evidence type="ECO:0000313" key="9">
    <source>
        <dbReference type="EMBL" id="EHG19521.1"/>
    </source>
</evidence>
<dbReference type="InterPro" id="IPR017475">
    <property type="entry name" value="EPS_sugar_tfrase"/>
</dbReference>
<keyword evidence="10" id="KW-1185">Reference proteome</keyword>
<evidence type="ECO:0000256" key="2">
    <source>
        <dbReference type="ARBA" id="ARBA00006464"/>
    </source>
</evidence>
<dbReference type="AlphaFoldDB" id="G5GRF5"/>
<evidence type="ECO:0000256" key="1">
    <source>
        <dbReference type="ARBA" id="ARBA00004141"/>
    </source>
</evidence>
<dbReference type="HOGENOM" id="CLU_024920_0_0_9"/>
<name>G5GRF5_9FIRM</name>
<evidence type="ECO:0000256" key="5">
    <source>
        <dbReference type="ARBA" id="ARBA00022989"/>
    </source>
</evidence>
<evidence type="ECO:0000256" key="4">
    <source>
        <dbReference type="ARBA" id="ARBA00022692"/>
    </source>
</evidence>
<feature type="transmembrane region" description="Helical" evidence="7">
    <location>
        <begin position="95"/>
        <end position="117"/>
    </location>
</feature>
<evidence type="ECO:0000256" key="6">
    <source>
        <dbReference type="ARBA" id="ARBA00023136"/>
    </source>
</evidence>
<feature type="transmembrane region" description="Helical" evidence="7">
    <location>
        <begin position="64"/>
        <end position="88"/>
    </location>
</feature>
<dbReference type="PANTHER" id="PTHR30576:SF0">
    <property type="entry name" value="UNDECAPRENYL-PHOSPHATE N-ACETYLGALACTOSAMINYL 1-PHOSPHATE TRANSFERASE-RELATED"/>
    <property type="match status" value="1"/>
</dbReference>
<dbReference type="GO" id="GO:0016780">
    <property type="term" value="F:phosphotransferase activity, for other substituted phosphate groups"/>
    <property type="evidence" value="ECO:0007669"/>
    <property type="project" value="TreeGrafter"/>
</dbReference>
<reference evidence="9 10" key="1">
    <citation type="submission" date="2011-08" db="EMBL/GenBank/DDBJ databases">
        <title>The Genome Sequence of Selenomonas infelix ATCC 43532.</title>
        <authorList>
            <consortium name="The Broad Institute Genome Sequencing Platform"/>
            <person name="Earl A."/>
            <person name="Ward D."/>
            <person name="Feldgarden M."/>
            <person name="Gevers D."/>
            <person name="Izard J."/>
            <person name="Blanton J.M."/>
            <person name="Baranova O.V."/>
            <person name="Dewhirst F.E."/>
            <person name="Young S.K."/>
            <person name="Zeng Q."/>
            <person name="Gargeya S."/>
            <person name="Fitzgerald M."/>
            <person name="Haas B."/>
            <person name="Abouelleil A."/>
            <person name="Alvarado L."/>
            <person name="Arachchi H.M."/>
            <person name="Berlin A."/>
            <person name="Brown A."/>
            <person name="Chapman S.B."/>
            <person name="Chen Z."/>
            <person name="Dunbar C."/>
            <person name="Freedman E."/>
            <person name="Gearin G."/>
            <person name="Gellesch M."/>
            <person name="Goldberg J."/>
            <person name="Griggs A."/>
            <person name="Gujja S."/>
            <person name="Heiman D."/>
            <person name="Howarth C."/>
            <person name="Larson L."/>
            <person name="Lui A."/>
            <person name="MacDonald P.J.P."/>
            <person name="Montmayeur A."/>
            <person name="Murphy C."/>
            <person name="Neiman D."/>
            <person name="Pearson M."/>
            <person name="Priest M."/>
            <person name="Roberts A."/>
            <person name="Saif S."/>
            <person name="Shea T."/>
            <person name="Shenoy N."/>
            <person name="Sisk P."/>
            <person name="Stolte C."/>
            <person name="Sykes S."/>
            <person name="Wortman J."/>
            <person name="Nusbaum C."/>
            <person name="Birren B."/>
        </authorList>
    </citation>
    <scope>NUCLEOTIDE SEQUENCE [LARGE SCALE GENOMIC DNA]</scope>
    <source>
        <strain evidence="9 10">ATCC 43532</strain>
    </source>
</reference>
<dbReference type="eggNOG" id="COG2148">
    <property type="taxonomic scope" value="Bacteria"/>
</dbReference>
<keyword evidence="6 7" id="KW-0472">Membrane</keyword>
<dbReference type="GO" id="GO:0016020">
    <property type="term" value="C:membrane"/>
    <property type="evidence" value="ECO:0007669"/>
    <property type="project" value="UniProtKB-SubCell"/>
</dbReference>
<proteinExistence type="inferred from homology"/>
<feature type="transmembrane region" description="Helical" evidence="7">
    <location>
        <begin position="275"/>
        <end position="296"/>
    </location>
</feature>
<comment type="caution">
    <text evidence="9">The sequence shown here is derived from an EMBL/GenBank/DDBJ whole genome shotgun (WGS) entry which is preliminary data.</text>
</comment>
<dbReference type="EMBL" id="ACZM01000018">
    <property type="protein sequence ID" value="EHG19521.1"/>
    <property type="molecule type" value="Genomic_DNA"/>
</dbReference>
<dbReference type="Proteomes" id="UP000004129">
    <property type="component" value="Unassembled WGS sequence"/>
</dbReference>
<evidence type="ECO:0000256" key="3">
    <source>
        <dbReference type="ARBA" id="ARBA00022679"/>
    </source>
</evidence>
<feature type="transmembrane region" description="Helical" evidence="7">
    <location>
        <begin position="123"/>
        <end position="144"/>
    </location>
</feature>
<keyword evidence="4 7" id="KW-0812">Transmembrane</keyword>